<feature type="compositionally biased region" description="Basic and acidic residues" evidence="1">
    <location>
        <begin position="380"/>
        <end position="398"/>
    </location>
</feature>
<feature type="region of interest" description="Disordered" evidence="1">
    <location>
        <begin position="266"/>
        <end position="291"/>
    </location>
</feature>
<feature type="compositionally biased region" description="Basic and acidic residues" evidence="1">
    <location>
        <begin position="266"/>
        <end position="290"/>
    </location>
</feature>
<feature type="compositionally biased region" description="Polar residues" evidence="1">
    <location>
        <begin position="162"/>
        <end position="184"/>
    </location>
</feature>
<organism evidence="2 3">
    <name type="scientific">Cyclotella cryptica</name>
    <dbReference type="NCBI Taxonomy" id="29204"/>
    <lineage>
        <taxon>Eukaryota</taxon>
        <taxon>Sar</taxon>
        <taxon>Stramenopiles</taxon>
        <taxon>Ochrophyta</taxon>
        <taxon>Bacillariophyta</taxon>
        <taxon>Coscinodiscophyceae</taxon>
        <taxon>Thalassiosirophycidae</taxon>
        <taxon>Stephanodiscales</taxon>
        <taxon>Stephanodiscaceae</taxon>
        <taxon>Cyclotella</taxon>
    </lineage>
</organism>
<reference evidence="2 3" key="1">
    <citation type="journal article" date="2020" name="G3 (Bethesda)">
        <title>Improved Reference Genome for Cyclotella cryptica CCMP332, a Model for Cell Wall Morphogenesis, Salinity Adaptation, and Lipid Production in Diatoms (Bacillariophyta).</title>
        <authorList>
            <person name="Roberts W.R."/>
            <person name="Downey K.M."/>
            <person name="Ruck E.C."/>
            <person name="Traller J.C."/>
            <person name="Alverson A.J."/>
        </authorList>
    </citation>
    <scope>NUCLEOTIDE SEQUENCE [LARGE SCALE GENOMIC DNA]</scope>
    <source>
        <strain evidence="2 3">CCMP332</strain>
    </source>
</reference>
<proteinExistence type="predicted"/>
<feature type="compositionally biased region" description="Polar residues" evidence="1">
    <location>
        <begin position="366"/>
        <end position="375"/>
    </location>
</feature>
<evidence type="ECO:0000313" key="3">
    <source>
        <dbReference type="Proteomes" id="UP001516023"/>
    </source>
</evidence>
<dbReference type="Proteomes" id="UP001516023">
    <property type="component" value="Unassembled WGS sequence"/>
</dbReference>
<protein>
    <recommendedName>
        <fullName evidence="4">PHD-type domain-containing protein</fullName>
    </recommendedName>
</protein>
<comment type="caution">
    <text evidence="2">The sequence shown here is derived from an EMBL/GenBank/DDBJ whole genome shotgun (WGS) entry which is preliminary data.</text>
</comment>
<accession>A0ABD3Q9X0</accession>
<name>A0ABD3Q9X0_9STRA</name>
<evidence type="ECO:0000256" key="1">
    <source>
        <dbReference type="SAM" id="MobiDB-lite"/>
    </source>
</evidence>
<evidence type="ECO:0000313" key="2">
    <source>
        <dbReference type="EMBL" id="KAL3796546.1"/>
    </source>
</evidence>
<feature type="region of interest" description="Disordered" evidence="1">
    <location>
        <begin position="363"/>
        <end position="398"/>
    </location>
</feature>
<dbReference type="AlphaFoldDB" id="A0ABD3Q9X0"/>
<keyword evidence="3" id="KW-1185">Reference proteome</keyword>
<dbReference type="EMBL" id="JABMIG020000062">
    <property type="protein sequence ID" value="KAL3796546.1"/>
    <property type="molecule type" value="Genomic_DNA"/>
</dbReference>
<evidence type="ECO:0008006" key="4">
    <source>
        <dbReference type="Google" id="ProtNLM"/>
    </source>
</evidence>
<gene>
    <name evidence="2" type="ORF">HJC23_009677</name>
</gene>
<feature type="region of interest" description="Disordered" evidence="1">
    <location>
        <begin position="159"/>
        <end position="185"/>
    </location>
</feature>
<sequence>MTRADEAFQTMDLSKLIFHSNGHKNYVAVAPTDSLSEVRRRILQDLDADQLPSSTNSFAFKIDGVRISRTQEKENLVVDITGRGARVELIQIALLRPVGTLPGNGESSCEEIRTLCGSAGSEQGSSAGCEGFACMDSSRSTVSSTHLFRTCTRRKSECTPGGQETVSLTSLDELSPTSTQTKLQHNLEEKAKASNYFDTNMPMKRFKTENNPVPLDDVVRDVAFSTKENARNAFCKKLQGQKGGGQNYGHRHNRMGMGKVDYRRGKVKEQRDQVVQEQNGEKPSHADLDALRPGSRVIVDCGRGDVHYKNATVVKRCDNSDKSKNMIGNIWVQHDATAVKSLIPEHKIIRISSRCGAEECDIQEGDANTSPQRNASAIEVKGHTRRDERGPSDSRKGDLRVDAVELRRTIDVVNLCASDDGDAKPAAMSSPVKDFTLLNGSRRKVYWSDKQTLAMFFERVLANPCGAECEVCAETGDVQRCRSCGRFFHAVCVDMSCHKWCLSCQQASAPQCHMCNQRGGLVLRTYAQPGSMKKWRANKVQFEQSLYGRNNFCHIICGIQAGLEVADGEPIRCFNHLRCQFVLRARLEDLMWEEKSRWTNNSFKPDAPMNWNHAAKLLHFSIDIMRTLGWAWRWADWWVCNGDNWQPCVGEDEKEEEMTDEELKRVWSTADSRYLDARRCRLCALGAALRNREYDKESGDDQQPLERALAALLRTPSLVGPLDTSEIDFFTTWLALAYRSKSVKLGFGDDKIPVAADGFCVDYDGSPKYKLGNRTLPGKV</sequence>